<evidence type="ECO:0000313" key="3">
    <source>
        <dbReference type="EMBL" id="CAE7024592.1"/>
    </source>
</evidence>
<feature type="coiled-coil region" evidence="1">
    <location>
        <begin position="63"/>
        <end position="97"/>
    </location>
</feature>
<organism evidence="3 4">
    <name type="scientific">Pyrenophora teres f. teres</name>
    <dbReference type="NCBI Taxonomy" id="97479"/>
    <lineage>
        <taxon>Eukaryota</taxon>
        <taxon>Fungi</taxon>
        <taxon>Dikarya</taxon>
        <taxon>Ascomycota</taxon>
        <taxon>Pezizomycotina</taxon>
        <taxon>Dothideomycetes</taxon>
        <taxon>Pleosporomycetidae</taxon>
        <taxon>Pleosporales</taxon>
        <taxon>Pleosporineae</taxon>
        <taxon>Pleosporaceae</taxon>
        <taxon>Pyrenophora</taxon>
    </lineage>
</organism>
<reference evidence="3" key="1">
    <citation type="submission" date="2021-02" db="EMBL/GenBank/DDBJ databases">
        <authorList>
            <person name="Syme A R."/>
            <person name="Syme A R."/>
            <person name="Moolhuijzen P."/>
        </authorList>
    </citation>
    <scope>NUCLEOTIDE SEQUENCE</scope>
    <source>
        <strain evidence="3">W1-1</strain>
    </source>
</reference>
<protein>
    <submittedName>
        <fullName evidence="3">Uncharacterized protein</fullName>
    </submittedName>
</protein>
<dbReference type="AlphaFoldDB" id="A0A6S6VXD7"/>
<feature type="coiled-coil region" evidence="1">
    <location>
        <begin position="154"/>
        <end position="199"/>
    </location>
</feature>
<feature type="region of interest" description="Disordered" evidence="2">
    <location>
        <begin position="575"/>
        <end position="617"/>
    </location>
</feature>
<name>A0A6S6VXD7_9PLEO</name>
<evidence type="ECO:0000256" key="1">
    <source>
        <dbReference type="SAM" id="Coils"/>
    </source>
</evidence>
<gene>
    <name evidence="3" type="ORF">PTTW11_03785</name>
</gene>
<dbReference type="Proteomes" id="UP000472372">
    <property type="component" value="Chromosome 3"/>
</dbReference>
<sequence>MIEHSKTLQAHQDRLEKQSRNNCKLKALLCDCRETIEGLEKATKKLEKHFHQQDAPNRTVARVTEVERCLDKHDVQLQELEERQKRYSSRLVTLQTKRGAYDNDLSDIRENVEVNRMALEMCNGDMSGVKKDSEVSTERIKLQNETTDALEARLLSYERVFDGIEKEFDRLRREQGERIEQLVRENKRQDERIEQLVKENMWQDEKMRSQGRVLAQQGDMIKKQEMRISGQDNRMILYSEDLVEHNIRAKKQDEKMTQQAKEMQAQAEQIEEQDRTMEEQAEKLAHFECSNRESFLQQDIMMVKQAKEVETQAKQIEEQNRTMEEQVKRLEQLEYTNRQSILELPADLEEQTKAAVSKAGIKLEADLESVKKRVTVSENSPSTPTTGAAELKNLEFQMELVKARLDRHETVNRNLVSKDQTQEQSVTTVKEKLKTLGEEISSIQATQSDFASQINNHITSERLQTEIEHLQSHIRECWDRLKGRIELQRQGLVSGVNQRVTIIHGHIAALSSGLNTISGEHERVVGHLANIAAPFRPPPYMQHIKHHLVDQNPTSPQPTPADDDGRLVPISHTAAVAPWAPSHPPGPQPMRRSSTGQSVVQTQGKVSSPHMMEDVDL</sequence>
<feature type="compositionally biased region" description="Polar residues" evidence="2">
    <location>
        <begin position="591"/>
        <end position="606"/>
    </location>
</feature>
<feature type="coiled-coil region" evidence="1">
    <location>
        <begin position="246"/>
        <end position="336"/>
    </location>
</feature>
<evidence type="ECO:0000313" key="4">
    <source>
        <dbReference type="Proteomes" id="UP000472372"/>
    </source>
</evidence>
<dbReference type="EMBL" id="HG992979">
    <property type="protein sequence ID" value="CAE7024592.1"/>
    <property type="molecule type" value="Genomic_DNA"/>
</dbReference>
<accession>A0A6S6VXD7</accession>
<proteinExistence type="predicted"/>
<keyword evidence="1" id="KW-0175">Coiled coil</keyword>
<evidence type="ECO:0000256" key="2">
    <source>
        <dbReference type="SAM" id="MobiDB-lite"/>
    </source>
</evidence>